<name>A0AAP6A6L0_STRSU</name>
<dbReference type="RefSeq" id="WP_226319174.1">
    <property type="nucleotide sequence ID" value="NZ_CP102152.1"/>
</dbReference>
<evidence type="ECO:0000313" key="2">
    <source>
        <dbReference type="EMBL" id="MDW8635381.1"/>
    </source>
</evidence>
<evidence type="ECO:0000313" key="3">
    <source>
        <dbReference type="Proteomes" id="UP001272448"/>
    </source>
</evidence>
<sequence>MAKQLGLFDDEKRVEIQKQIDEKQDELDYDTRDYPIEYLVDLYNSDEEKVFAPDYQREELLWNIHYKSRFIESLILDYPIPLIFLADTDEGRMEIIDGLQRISTLSQFFRDEFELQTLKKLTKLNGCIYYDLPEGEKNRLKAKSLRIIVLKKSTSEEVRKELFDRLNTSSLRASTSEVRSGRENDNPLMKLIVGLKDDELFKKTTGLSKNRVNRKEDIELITRFS</sequence>
<reference evidence="2" key="1">
    <citation type="submission" date="2023-07" db="EMBL/GenBank/DDBJ databases">
        <title>Characterization of virulence traits, antimicrobial resistance genes carried by mobile genetic elements and competence in Streptococcus suis strains isolated in France.</title>
        <authorList>
            <person name="Dechene-Tempier M."/>
            <person name="Marois-Crehan C."/>
            <person name="De Boisseson C."/>
            <person name="Lucas P."/>
            <person name="Bougeard S."/>
            <person name="Libante V."/>
            <person name="Payot S."/>
        </authorList>
    </citation>
    <scope>NUCLEOTIDE SEQUENCE</scope>
    <source>
        <strain evidence="2">1532</strain>
    </source>
</reference>
<feature type="domain" description="GmrSD restriction endonucleases N-terminal" evidence="1">
    <location>
        <begin position="41"/>
        <end position="179"/>
    </location>
</feature>
<accession>A0AAP6A6L0</accession>
<comment type="caution">
    <text evidence="2">The sequence shown here is derived from an EMBL/GenBank/DDBJ whole genome shotgun (WGS) entry which is preliminary data.</text>
</comment>
<protein>
    <submittedName>
        <fullName evidence="2">DUF262 domain-containing protein</fullName>
    </submittedName>
</protein>
<gene>
    <name evidence="2" type="ORF">Q7V77_06560</name>
</gene>
<dbReference type="Proteomes" id="UP001272448">
    <property type="component" value="Unassembled WGS sequence"/>
</dbReference>
<dbReference type="EMBL" id="JAUTFT010000011">
    <property type="protein sequence ID" value="MDW8635381.1"/>
    <property type="molecule type" value="Genomic_DNA"/>
</dbReference>
<proteinExistence type="predicted"/>
<evidence type="ECO:0000259" key="1">
    <source>
        <dbReference type="Pfam" id="PF03235"/>
    </source>
</evidence>
<dbReference type="PANTHER" id="PTHR39639:SF1">
    <property type="entry name" value="DUF262 DOMAIN-CONTAINING PROTEIN"/>
    <property type="match status" value="1"/>
</dbReference>
<dbReference type="PANTHER" id="PTHR39639">
    <property type="entry name" value="CHROMOSOME 16, WHOLE GENOME SHOTGUN SEQUENCE"/>
    <property type="match status" value="1"/>
</dbReference>
<dbReference type="AlphaFoldDB" id="A0AAP6A6L0"/>
<dbReference type="Pfam" id="PF03235">
    <property type="entry name" value="GmrSD_N"/>
    <property type="match status" value="1"/>
</dbReference>
<dbReference type="InterPro" id="IPR004919">
    <property type="entry name" value="GmrSD_N"/>
</dbReference>
<organism evidence="2 3">
    <name type="scientific">Streptococcus suis</name>
    <dbReference type="NCBI Taxonomy" id="1307"/>
    <lineage>
        <taxon>Bacteria</taxon>
        <taxon>Bacillati</taxon>
        <taxon>Bacillota</taxon>
        <taxon>Bacilli</taxon>
        <taxon>Lactobacillales</taxon>
        <taxon>Streptococcaceae</taxon>
        <taxon>Streptococcus</taxon>
    </lineage>
</organism>